<dbReference type="PATRIC" id="fig|942150.3.peg.747"/>
<dbReference type="FunFam" id="3.40.1390.30:FF:000001">
    <property type="entry name" value="GTP cyclohydrolase 1 type 2"/>
    <property type="match status" value="1"/>
</dbReference>
<comment type="subunit">
    <text evidence="2">Homohexamer.</text>
</comment>
<name>A0A0R2M3C7_9LACO</name>
<dbReference type="RefSeq" id="WP_057707221.1">
    <property type="nucleotide sequence ID" value="NZ_JQCL01000080.1"/>
</dbReference>
<dbReference type="PIRSF" id="PIRSF037489">
    <property type="entry name" value="UCP037489_NIF3_YqfO"/>
    <property type="match status" value="1"/>
</dbReference>
<keyword evidence="8" id="KW-1185">Reference proteome</keyword>
<comment type="similarity">
    <text evidence="1 5">Belongs to the GTP cyclohydrolase I type 2/NIF3 family.</text>
</comment>
<evidence type="ECO:0000256" key="6">
    <source>
        <dbReference type="PIRSR" id="PIRSR602678-1"/>
    </source>
</evidence>
<evidence type="ECO:0000313" key="8">
    <source>
        <dbReference type="Proteomes" id="UP000051783"/>
    </source>
</evidence>
<dbReference type="InterPro" id="IPR002678">
    <property type="entry name" value="DUF34/NIF3"/>
</dbReference>
<comment type="caution">
    <text evidence="7">The sequence shown here is derived from an EMBL/GenBank/DDBJ whole genome shotgun (WGS) entry which is preliminary data.</text>
</comment>
<protein>
    <recommendedName>
        <fullName evidence="3 5">GTP cyclohydrolase 1 type 2 homolog</fullName>
    </recommendedName>
</protein>
<evidence type="ECO:0000256" key="5">
    <source>
        <dbReference type="PIRNR" id="PIRNR037489"/>
    </source>
</evidence>
<dbReference type="Pfam" id="PF01784">
    <property type="entry name" value="DUF34_NIF3"/>
    <property type="match status" value="1"/>
</dbReference>
<feature type="binding site" evidence="6">
    <location>
        <position position="65"/>
    </location>
    <ligand>
        <name>a divalent metal cation</name>
        <dbReference type="ChEBI" id="CHEBI:60240"/>
        <label>1</label>
    </ligand>
</feature>
<accession>A0A0R2M3C7</accession>
<dbReference type="GO" id="GO:0046872">
    <property type="term" value="F:metal ion binding"/>
    <property type="evidence" value="ECO:0007669"/>
    <property type="project" value="UniProtKB-UniRule"/>
</dbReference>
<feature type="binding site" evidence="6">
    <location>
        <position position="64"/>
    </location>
    <ligand>
        <name>a divalent metal cation</name>
        <dbReference type="ChEBI" id="CHEBI:60240"/>
        <label>2</label>
    </ligand>
</feature>
<evidence type="ECO:0000256" key="3">
    <source>
        <dbReference type="ARBA" id="ARBA00022112"/>
    </source>
</evidence>
<gene>
    <name evidence="7" type="ORF">IV64_GL000730</name>
</gene>
<evidence type="ECO:0000313" key="7">
    <source>
        <dbReference type="EMBL" id="KRO08638.1"/>
    </source>
</evidence>
<feature type="binding site" evidence="6">
    <location>
        <position position="103"/>
    </location>
    <ligand>
        <name>a divalent metal cation</name>
        <dbReference type="ChEBI" id="CHEBI:60240"/>
        <label>1</label>
    </ligand>
</feature>
<sequence>MLANELISRFEQFAPLKLKWDRDPSGLQIGDPKQAIHKVLVTLDVRPEVVKEAIEIGADMIFAHHPVMFRPANNLDYQDPQKAMYAEIAAHHILVYAAHTNLDSADGGMNDWLADALGLQNVSGLVPGYVEKAVKMTVTVPTDQVEAVQEYLTDTWQAKLNRYAFNSGEQFTVDLMADRVTPAVAGINHFVPATSWDYQIEPLLTGGHQYSMGRVGDLPTPMTAEAFAKHCKTVFNVSGLRLVCQQPQQEIKRVAVLGGDGGKFYQDAIKAGAQAYVTGDVYYHTAHDMLAAGLTVVDPGHHIESICKTHLTECFKKWQAESNWQVEIVASKLNTDPFTFI</sequence>
<dbReference type="InterPro" id="IPR017221">
    <property type="entry name" value="DUF34/NIF3_bac"/>
</dbReference>
<dbReference type="EMBL" id="JQCL01000080">
    <property type="protein sequence ID" value="KRO08638.1"/>
    <property type="molecule type" value="Genomic_DNA"/>
</dbReference>
<dbReference type="OrthoDB" id="9792792at2"/>
<feature type="binding site" evidence="6">
    <location>
        <position position="301"/>
    </location>
    <ligand>
        <name>a divalent metal cation</name>
        <dbReference type="ChEBI" id="CHEBI:60240"/>
        <label>1</label>
    </ligand>
</feature>
<reference evidence="7 8" key="1">
    <citation type="journal article" date="2015" name="Genome Announc.">
        <title>Expanding the biotechnology potential of lactobacilli through comparative genomics of 213 strains and associated genera.</title>
        <authorList>
            <person name="Sun Z."/>
            <person name="Harris H.M."/>
            <person name="McCann A."/>
            <person name="Guo C."/>
            <person name="Argimon S."/>
            <person name="Zhang W."/>
            <person name="Yang X."/>
            <person name="Jeffery I.B."/>
            <person name="Cooney J.C."/>
            <person name="Kagawa T.F."/>
            <person name="Liu W."/>
            <person name="Song Y."/>
            <person name="Salvetti E."/>
            <person name="Wrobel A."/>
            <person name="Rasinkangas P."/>
            <person name="Parkhill J."/>
            <person name="Rea M.C."/>
            <person name="O'Sullivan O."/>
            <person name="Ritari J."/>
            <person name="Douillard F.P."/>
            <person name="Paul Ross R."/>
            <person name="Yang R."/>
            <person name="Briner A.E."/>
            <person name="Felis G.E."/>
            <person name="de Vos W.M."/>
            <person name="Barrangou R."/>
            <person name="Klaenhammer T.R."/>
            <person name="Caufield P.W."/>
            <person name="Cui Y."/>
            <person name="Zhang H."/>
            <person name="O'Toole P.W."/>
        </authorList>
    </citation>
    <scope>NUCLEOTIDE SEQUENCE [LARGE SCALE GENOMIC DNA]</scope>
    <source>
        <strain evidence="7 8">LMG 26013</strain>
    </source>
</reference>
<proteinExistence type="inferred from homology"/>
<evidence type="ECO:0000256" key="4">
    <source>
        <dbReference type="ARBA" id="ARBA00022723"/>
    </source>
</evidence>
<dbReference type="GO" id="GO:0005737">
    <property type="term" value="C:cytoplasm"/>
    <property type="evidence" value="ECO:0007669"/>
    <property type="project" value="TreeGrafter"/>
</dbReference>
<evidence type="ECO:0000256" key="2">
    <source>
        <dbReference type="ARBA" id="ARBA00011643"/>
    </source>
</evidence>
<organism evidence="7 8">
    <name type="scientific">Lactiplantibacillus xiangfangensis</name>
    <dbReference type="NCBI Taxonomy" id="942150"/>
    <lineage>
        <taxon>Bacteria</taxon>
        <taxon>Bacillati</taxon>
        <taxon>Bacillota</taxon>
        <taxon>Bacilli</taxon>
        <taxon>Lactobacillales</taxon>
        <taxon>Lactobacillaceae</taxon>
        <taxon>Lactiplantibacillus</taxon>
    </lineage>
</organism>
<dbReference type="Gene3D" id="3.40.1390.30">
    <property type="entry name" value="NIF3 (NGG1p interacting factor 3)-like"/>
    <property type="match status" value="2"/>
</dbReference>
<keyword evidence="4 5" id="KW-0479">Metal-binding</keyword>
<dbReference type="SUPFAM" id="SSF102705">
    <property type="entry name" value="NIF3 (NGG1p interacting factor 3)-like"/>
    <property type="match status" value="1"/>
</dbReference>
<evidence type="ECO:0000256" key="1">
    <source>
        <dbReference type="ARBA" id="ARBA00006964"/>
    </source>
</evidence>
<dbReference type="InterPro" id="IPR036069">
    <property type="entry name" value="DUF34/NIF3_sf"/>
</dbReference>
<dbReference type="PANTHER" id="PTHR13799:SF14">
    <property type="entry name" value="GTP CYCLOHYDROLASE 1 TYPE 2 HOMOLOG"/>
    <property type="match status" value="1"/>
</dbReference>
<dbReference type="AlphaFoldDB" id="A0A0R2M3C7"/>
<dbReference type="STRING" id="942150.IV64_GL000730"/>
<dbReference type="NCBIfam" id="TIGR00486">
    <property type="entry name" value="YbgI_SA1388"/>
    <property type="match status" value="1"/>
</dbReference>
<dbReference type="Proteomes" id="UP000051783">
    <property type="component" value="Unassembled WGS sequence"/>
</dbReference>
<dbReference type="PANTHER" id="PTHR13799">
    <property type="entry name" value="NGG1 INTERACTING FACTOR 3"/>
    <property type="match status" value="1"/>
</dbReference>
<feature type="binding site" evidence="6">
    <location>
        <position position="304"/>
    </location>
    <ligand>
        <name>a divalent metal cation</name>
        <dbReference type="ChEBI" id="CHEBI:60240"/>
        <label>1</label>
    </ligand>
</feature>